<gene>
    <name evidence="2" type="ORF">SORBI_3010G096801</name>
</gene>
<protein>
    <submittedName>
        <fullName evidence="2">Uncharacterized protein</fullName>
    </submittedName>
</protein>
<feature type="region of interest" description="Disordered" evidence="1">
    <location>
        <begin position="14"/>
        <end position="130"/>
    </location>
</feature>
<reference evidence="3" key="2">
    <citation type="journal article" date="2018" name="Plant J.">
        <title>The Sorghum bicolor reference genome: improved assembly, gene annotations, a transcriptome atlas, and signatures of genome organization.</title>
        <authorList>
            <person name="McCormick R.F."/>
            <person name="Truong S.K."/>
            <person name="Sreedasyam A."/>
            <person name="Jenkins J."/>
            <person name="Shu S."/>
            <person name="Sims D."/>
            <person name="Kennedy M."/>
            <person name="Amirebrahimi M."/>
            <person name="Weers B.D."/>
            <person name="McKinley B."/>
            <person name="Mattison A."/>
            <person name="Morishige D.T."/>
            <person name="Grimwood J."/>
            <person name="Schmutz J."/>
            <person name="Mullet J.E."/>
        </authorList>
    </citation>
    <scope>NUCLEOTIDE SEQUENCE [LARGE SCALE GENOMIC DNA]</scope>
    <source>
        <strain evidence="3">cv. BTx623</strain>
    </source>
</reference>
<evidence type="ECO:0000313" key="2">
    <source>
        <dbReference type="EMBL" id="OQU76125.1"/>
    </source>
</evidence>
<proteinExistence type="predicted"/>
<evidence type="ECO:0000256" key="1">
    <source>
        <dbReference type="SAM" id="MobiDB-lite"/>
    </source>
</evidence>
<accession>A0A1W0VS90</accession>
<reference evidence="2 3" key="1">
    <citation type="journal article" date="2009" name="Nature">
        <title>The Sorghum bicolor genome and the diversification of grasses.</title>
        <authorList>
            <person name="Paterson A.H."/>
            <person name="Bowers J.E."/>
            <person name="Bruggmann R."/>
            <person name="Dubchak I."/>
            <person name="Grimwood J."/>
            <person name="Gundlach H."/>
            <person name="Haberer G."/>
            <person name="Hellsten U."/>
            <person name="Mitros T."/>
            <person name="Poliakov A."/>
            <person name="Schmutz J."/>
            <person name="Spannagl M."/>
            <person name="Tang H."/>
            <person name="Wang X."/>
            <person name="Wicker T."/>
            <person name="Bharti A.K."/>
            <person name="Chapman J."/>
            <person name="Feltus F.A."/>
            <person name="Gowik U."/>
            <person name="Grigoriev I.V."/>
            <person name="Lyons E."/>
            <person name="Maher C.A."/>
            <person name="Martis M."/>
            <person name="Narechania A."/>
            <person name="Otillar R.P."/>
            <person name="Penning B.W."/>
            <person name="Salamov A.A."/>
            <person name="Wang Y."/>
            <person name="Zhang L."/>
            <person name="Carpita N.C."/>
            <person name="Freeling M."/>
            <person name="Gingle A.R."/>
            <person name="Hash C.T."/>
            <person name="Keller B."/>
            <person name="Klein P."/>
            <person name="Kresovich S."/>
            <person name="McCann M.C."/>
            <person name="Ming R."/>
            <person name="Peterson D.G."/>
            <person name="Mehboob-ur-Rahman"/>
            <person name="Ware D."/>
            <person name="Westhoff P."/>
            <person name="Mayer K.F."/>
            <person name="Messing J."/>
            <person name="Rokhsar D.S."/>
        </authorList>
    </citation>
    <scope>NUCLEOTIDE SEQUENCE [LARGE SCALE GENOMIC DNA]</scope>
    <source>
        <strain evidence="3">cv. BTx623</strain>
    </source>
</reference>
<sequence length="130" mass="14670">MSACLVCCAKGIESPLPSTEETKPETERATSRRQGQLNILKIRKMERKIRNFSAQEETHEASSRSRRRRRRLGSSNTARPPAAPPAGRPPAAPPATLGLLQHLSASYSTSRRRPARSRCSARPRRRRTWR</sequence>
<dbReference type="Gramene" id="OQU76125">
    <property type="protein sequence ID" value="OQU76125"/>
    <property type="gene ID" value="SORBI_3010G096801"/>
</dbReference>
<feature type="compositionally biased region" description="Pro residues" evidence="1">
    <location>
        <begin position="81"/>
        <end position="93"/>
    </location>
</feature>
<dbReference type="InParanoid" id="A0A1W0VS90"/>
<evidence type="ECO:0000313" key="3">
    <source>
        <dbReference type="Proteomes" id="UP000000768"/>
    </source>
</evidence>
<dbReference type="EMBL" id="CM000769">
    <property type="protein sequence ID" value="OQU76125.1"/>
    <property type="molecule type" value="Genomic_DNA"/>
</dbReference>
<dbReference type="AlphaFoldDB" id="A0A1W0VS90"/>
<dbReference type="Proteomes" id="UP000000768">
    <property type="component" value="Chromosome 10"/>
</dbReference>
<feature type="compositionally biased region" description="Basic and acidic residues" evidence="1">
    <location>
        <begin position="20"/>
        <end position="30"/>
    </location>
</feature>
<organism evidence="2 3">
    <name type="scientific">Sorghum bicolor</name>
    <name type="common">Sorghum</name>
    <name type="synonym">Sorghum vulgare</name>
    <dbReference type="NCBI Taxonomy" id="4558"/>
    <lineage>
        <taxon>Eukaryota</taxon>
        <taxon>Viridiplantae</taxon>
        <taxon>Streptophyta</taxon>
        <taxon>Embryophyta</taxon>
        <taxon>Tracheophyta</taxon>
        <taxon>Spermatophyta</taxon>
        <taxon>Magnoliopsida</taxon>
        <taxon>Liliopsida</taxon>
        <taxon>Poales</taxon>
        <taxon>Poaceae</taxon>
        <taxon>PACMAD clade</taxon>
        <taxon>Panicoideae</taxon>
        <taxon>Andropogonodae</taxon>
        <taxon>Andropogoneae</taxon>
        <taxon>Sorghinae</taxon>
        <taxon>Sorghum</taxon>
    </lineage>
</organism>
<name>A0A1W0VS90_SORBI</name>
<feature type="compositionally biased region" description="Basic residues" evidence="1">
    <location>
        <begin position="110"/>
        <end position="130"/>
    </location>
</feature>
<keyword evidence="3" id="KW-1185">Reference proteome</keyword>